<dbReference type="PANTHER" id="PTHR32071:SF113">
    <property type="entry name" value="ALGINATE BIOSYNTHESIS TRANSCRIPTIONAL REGULATORY PROTEIN ALGB"/>
    <property type="match status" value="1"/>
</dbReference>
<feature type="non-terminal residue" evidence="6">
    <location>
        <position position="1"/>
    </location>
</feature>
<dbReference type="Gene3D" id="1.10.10.60">
    <property type="entry name" value="Homeodomain-like"/>
    <property type="match status" value="1"/>
</dbReference>
<evidence type="ECO:0000256" key="4">
    <source>
        <dbReference type="ARBA" id="ARBA00023163"/>
    </source>
</evidence>
<dbReference type="SUPFAM" id="SSF52540">
    <property type="entry name" value="P-loop containing nucleoside triphosphate hydrolases"/>
    <property type="match status" value="1"/>
</dbReference>
<keyword evidence="4" id="KW-0804">Transcription</keyword>
<gene>
    <name evidence="6" type="ORF">LCGC14_2153970</name>
</gene>
<dbReference type="PROSITE" id="PS50045">
    <property type="entry name" value="SIGMA54_INTERACT_4"/>
    <property type="match status" value="1"/>
</dbReference>
<proteinExistence type="predicted"/>
<dbReference type="GO" id="GO:0006355">
    <property type="term" value="P:regulation of DNA-templated transcription"/>
    <property type="evidence" value="ECO:0007669"/>
    <property type="project" value="InterPro"/>
</dbReference>
<evidence type="ECO:0000313" key="6">
    <source>
        <dbReference type="EMBL" id="KKL65543.1"/>
    </source>
</evidence>
<keyword evidence="1" id="KW-0547">Nucleotide-binding</keyword>
<keyword evidence="3" id="KW-0805">Transcription regulation</keyword>
<evidence type="ECO:0000256" key="3">
    <source>
        <dbReference type="ARBA" id="ARBA00023015"/>
    </source>
</evidence>
<comment type="caution">
    <text evidence="6">The sequence shown here is derived from an EMBL/GenBank/DDBJ whole genome shotgun (WGS) entry which is preliminary data.</text>
</comment>
<dbReference type="Pfam" id="PF25601">
    <property type="entry name" value="AAA_lid_14"/>
    <property type="match status" value="1"/>
</dbReference>
<dbReference type="InterPro" id="IPR009057">
    <property type="entry name" value="Homeodomain-like_sf"/>
</dbReference>
<keyword evidence="2" id="KW-0067">ATP-binding</keyword>
<evidence type="ECO:0000256" key="2">
    <source>
        <dbReference type="ARBA" id="ARBA00022840"/>
    </source>
</evidence>
<dbReference type="InterPro" id="IPR027417">
    <property type="entry name" value="P-loop_NTPase"/>
</dbReference>
<dbReference type="InterPro" id="IPR002078">
    <property type="entry name" value="Sigma_54_int"/>
</dbReference>
<dbReference type="GO" id="GO:0043565">
    <property type="term" value="F:sequence-specific DNA binding"/>
    <property type="evidence" value="ECO:0007669"/>
    <property type="project" value="InterPro"/>
</dbReference>
<reference evidence="6" key="1">
    <citation type="journal article" date="2015" name="Nature">
        <title>Complex archaea that bridge the gap between prokaryotes and eukaryotes.</title>
        <authorList>
            <person name="Spang A."/>
            <person name="Saw J.H."/>
            <person name="Jorgensen S.L."/>
            <person name="Zaremba-Niedzwiedzka K."/>
            <person name="Martijn J."/>
            <person name="Lind A.E."/>
            <person name="van Eijk R."/>
            <person name="Schleper C."/>
            <person name="Guy L."/>
            <person name="Ettema T.J."/>
        </authorList>
    </citation>
    <scope>NUCLEOTIDE SEQUENCE</scope>
</reference>
<dbReference type="SUPFAM" id="SSF46689">
    <property type="entry name" value="Homeodomain-like"/>
    <property type="match status" value="1"/>
</dbReference>
<feature type="domain" description="Sigma-54 factor interaction" evidence="5">
    <location>
        <begin position="1"/>
        <end position="69"/>
    </location>
</feature>
<evidence type="ECO:0000259" key="5">
    <source>
        <dbReference type="PROSITE" id="PS50045"/>
    </source>
</evidence>
<dbReference type="GO" id="GO:0005524">
    <property type="term" value="F:ATP binding"/>
    <property type="evidence" value="ECO:0007669"/>
    <property type="project" value="UniProtKB-KW"/>
</dbReference>
<dbReference type="Gene3D" id="1.10.8.60">
    <property type="match status" value="1"/>
</dbReference>
<protein>
    <recommendedName>
        <fullName evidence="5">Sigma-54 factor interaction domain-containing protein</fullName>
    </recommendedName>
</protein>
<dbReference type="PRINTS" id="PR01590">
    <property type="entry name" value="HTHFIS"/>
</dbReference>
<dbReference type="AlphaFoldDB" id="A0A0F9DUM9"/>
<evidence type="ECO:0000256" key="1">
    <source>
        <dbReference type="ARBA" id="ARBA00022741"/>
    </source>
</evidence>
<sequence>INVIRIRIPPLRERYDDIPLLTHSFLNKYSKEFKKDVTGISPKVMNAFLHCRWDGNVRELENVVEHAVAMAEGDEITPKDLPEHIIDIENSRESNPGLIHFDEAKKQFEKHYIEKVLERTSGNIAEASRLSLIPRQNIYEKIKKYSISPNRFR</sequence>
<dbReference type="InterPro" id="IPR058031">
    <property type="entry name" value="AAA_lid_NorR"/>
</dbReference>
<dbReference type="EMBL" id="LAZR01027500">
    <property type="protein sequence ID" value="KKL65543.1"/>
    <property type="molecule type" value="Genomic_DNA"/>
</dbReference>
<organism evidence="6">
    <name type="scientific">marine sediment metagenome</name>
    <dbReference type="NCBI Taxonomy" id="412755"/>
    <lineage>
        <taxon>unclassified sequences</taxon>
        <taxon>metagenomes</taxon>
        <taxon>ecological metagenomes</taxon>
    </lineage>
</organism>
<dbReference type="PANTHER" id="PTHR32071">
    <property type="entry name" value="TRANSCRIPTIONAL REGULATORY PROTEIN"/>
    <property type="match status" value="1"/>
</dbReference>
<dbReference type="Pfam" id="PF02954">
    <property type="entry name" value="HTH_8"/>
    <property type="match status" value="1"/>
</dbReference>
<name>A0A0F9DUM9_9ZZZZ</name>
<dbReference type="InterPro" id="IPR002197">
    <property type="entry name" value="HTH_Fis"/>
</dbReference>
<accession>A0A0F9DUM9</accession>